<evidence type="ECO:0000313" key="3">
    <source>
        <dbReference type="Proteomes" id="UP000757232"/>
    </source>
</evidence>
<dbReference type="Pfam" id="PF17051">
    <property type="entry name" value="COA2"/>
    <property type="match status" value="1"/>
</dbReference>
<dbReference type="OrthoDB" id="5410040at2759"/>
<name>A0A9Q5HR54_SANBA</name>
<proteinExistence type="predicted"/>
<evidence type="ECO:0000256" key="1">
    <source>
        <dbReference type="SAM" id="MobiDB-lite"/>
    </source>
</evidence>
<dbReference type="GO" id="GO:0033617">
    <property type="term" value="P:mitochondrial respiratory chain complex IV assembly"/>
    <property type="evidence" value="ECO:0007669"/>
    <property type="project" value="InterPro"/>
</dbReference>
<gene>
    <name evidence="2" type="ORF">A7U60_g8446</name>
</gene>
<dbReference type="Proteomes" id="UP000757232">
    <property type="component" value="Unassembled WGS sequence"/>
</dbReference>
<feature type="region of interest" description="Disordered" evidence="1">
    <location>
        <begin position="67"/>
        <end position="86"/>
    </location>
</feature>
<dbReference type="EMBL" id="LNZH02000215">
    <property type="protein sequence ID" value="OCB84460.1"/>
    <property type="molecule type" value="Genomic_DNA"/>
</dbReference>
<dbReference type="AlphaFoldDB" id="A0A9Q5HR54"/>
<sequence>MVRTTLFRLSTSQRRSIISSLFTATFFASIITVAASQILPCPARKRRAYYADDGESSSSDAWLNAAQTRRAGEKKTRRWIEEKMPD</sequence>
<comment type="caution">
    <text evidence="2">The sequence shown here is derived from an EMBL/GenBank/DDBJ whole genome shotgun (WGS) entry which is preliminary data.</text>
</comment>
<dbReference type="InterPro" id="IPR031459">
    <property type="entry name" value="Coa2"/>
</dbReference>
<feature type="compositionally biased region" description="Basic and acidic residues" evidence="1">
    <location>
        <begin position="70"/>
        <end position="86"/>
    </location>
</feature>
<keyword evidence="3" id="KW-1185">Reference proteome</keyword>
<dbReference type="GO" id="GO:0005739">
    <property type="term" value="C:mitochondrion"/>
    <property type="evidence" value="ECO:0007669"/>
    <property type="project" value="GOC"/>
</dbReference>
<organism evidence="2 3">
    <name type="scientific">Sanghuangporus baumii</name>
    <name type="common">Phellinus baumii</name>
    <dbReference type="NCBI Taxonomy" id="108892"/>
    <lineage>
        <taxon>Eukaryota</taxon>
        <taxon>Fungi</taxon>
        <taxon>Dikarya</taxon>
        <taxon>Basidiomycota</taxon>
        <taxon>Agaricomycotina</taxon>
        <taxon>Agaricomycetes</taxon>
        <taxon>Hymenochaetales</taxon>
        <taxon>Hymenochaetaceae</taxon>
        <taxon>Sanghuangporus</taxon>
    </lineage>
</organism>
<accession>A0A9Q5HR54</accession>
<reference evidence="2" key="1">
    <citation type="submission" date="2016-06" db="EMBL/GenBank/DDBJ databases">
        <title>Draft Genome sequence of the fungus Inonotus baumii.</title>
        <authorList>
            <person name="Zhu H."/>
            <person name="Lin W."/>
        </authorList>
    </citation>
    <scope>NUCLEOTIDE SEQUENCE</scope>
    <source>
        <strain evidence="2">821</strain>
    </source>
</reference>
<evidence type="ECO:0000313" key="2">
    <source>
        <dbReference type="EMBL" id="OCB84460.1"/>
    </source>
</evidence>
<protein>
    <submittedName>
        <fullName evidence="2">Uncharacterized protein</fullName>
    </submittedName>
</protein>